<name>A0A5S9R1V0_9GAMM</name>
<reference evidence="3 4" key="1">
    <citation type="submission" date="2019-11" db="EMBL/GenBank/DDBJ databases">
        <authorList>
            <person name="Holert J."/>
        </authorList>
    </citation>
    <scope>NUCLEOTIDE SEQUENCE [LARGE SCALE GENOMIC DNA]</scope>
    <source>
        <strain evidence="3">SB11_3</strain>
    </source>
</reference>
<sequence>MKPAIILACSVIFVAACSKSTAPPSNDHSDVSPSDTHSDTAPIPSPTMSNAGKEKMVGMANPASVFCEDQGGKLVIITEGQGQAGYCHFKDGSICEEWAFYRKECQIGDSLKQTP</sequence>
<feature type="signal peptide" evidence="2">
    <location>
        <begin position="1"/>
        <end position="22"/>
    </location>
</feature>
<dbReference type="PANTHER" id="PTHR38008:SF2">
    <property type="entry name" value="HEMOLYSIN"/>
    <property type="match status" value="1"/>
</dbReference>
<evidence type="ECO:0000256" key="2">
    <source>
        <dbReference type="SAM" id="SignalP"/>
    </source>
</evidence>
<accession>A0A5S9R1V0</accession>
<dbReference type="EMBL" id="CACSIO010000062">
    <property type="protein sequence ID" value="CAA0125818.1"/>
    <property type="molecule type" value="Genomic_DNA"/>
</dbReference>
<dbReference type="Pfam" id="PF03891">
    <property type="entry name" value="DUF333"/>
    <property type="match status" value="1"/>
</dbReference>
<dbReference type="AlphaFoldDB" id="A0A5S9R1V0"/>
<evidence type="ECO:0008006" key="5">
    <source>
        <dbReference type="Google" id="ProtNLM"/>
    </source>
</evidence>
<evidence type="ECO:0000313" key="4">
    <source>
        <dbReference type="Proteomes" id="UP000441399"/>
    </source>
</evidence>
<dbReference type="InterPro" id="IPR005590">
    <property type="entry name" value="DUF333"/>
</dbReference>
<proteinExistence type="predicted"/>
<dbReference type="Proteomes" id="UP000441399">
    <property type="component" value="Unassembled WGS sequence"/>
</dbReference>
<gene>
    <name evidence="3" type="ORF">OPDIPICF_03628</name>
</gene>
<keyword evidence="4" id="KW-1185">Reference proteome</keyword>
<organism evidence="3 4">
    <name type="scientific">BD1-7 clade bacterium</name>
    <dbReference type="NCBI Taxonomy" id="2029982"/>
    <lineage>
        <taxon>Bacteria</taxon>
        <taxon>Pseudomonadati</taxon>
        <taxon>Pseudomonadota</taxon>
        <taxon>Gammaproteobacteria</taxon>
        <taxon>Cellvibrionales</taxon>
        <taxon>Spongiibacteraceae</taxon>
        <taxon>BD1-7 clade</taxon>
    </lineage>
</organism>
<feature type="chain" id="PRO_5024813006" description="Hemolysin" evidence="2">
    <location>
        <begin position="23"/>
        <end position="115"/>
    </location>
</feature>
<protein>
    <recommendedName>
        <fullName evidence="5">Hemolysin</fullName>
    </recommendedName>
</protein>
<evidence type="ECO:0000256" key="1">
    <source>
        <dbReference type="SAM" id="MobiDB-lite"/>
    </source>
</evidence>
<keyword evidence="2" id="KW-0732">Signal</keyword>
<dbReference type="PROSITE" id="PS51257">
    <property type="entry name" value="PROKAR_LIPOPROTEIN"/>
    <property type="match status" value="1"/>
</dbReference>
<evidence type="ECO:0000313" key="3">
    <source>
        <dbReference type="EMBL" id="CAA0125818.1"/>
    </source>
</evidence>
<dbReference type="PANTHER" id="PTHR38008">
    <property type="entry name" value="HEMOLYSIN-RELATED"/>
    <property type="match status" value="1"/>
</dbReference>
<feature type="compositionally biased region" description="Polar residues" evidence="1">
    <location>
        <begin position="20"/>
        <end position="35"/>
    </location>
</feature>
<feature type="region of interest" description="Disordered" evidence="1">
    <location>
        <begin position="20"/>
        <end position="54"/>
    </location>
</feature>